<reference evidence="3" key="1">
    <citation type="journal article" date="2019" name="Int. J. Syst. Evol. Microbiol.">
        <title>The Global Catalogue of Microorganisms (GCM) 10K type strain sequencing project: providing services to taxonomists for standard genome sequencing and annotation.</title>
        <authorList>
            <consortium name="The Broad Institute Genomics Platform"/>
            <consortium name="The Broad Institute Genome Sequencing Center for Infectious Disease"/>
            <person name="Wu L."/>
            <person name="Ma J."/>
        </authorList>
    </citation>
    <scope>NUCLEOTIDE SEQUENCE [LARGE SCALE GENOMIC DNA]</scope>
    <source>
        <strain evidence="3">KCTC 52344</strain>
    </source>
</reference>
<feature type="domain" description="NmrA-like" evidence="1">
    <location>
        <begin position="2"/>
        <end position="229"/>
    </location>
</feature>
<dbReference type="Gene3D" id="3.40.50.720">
    <property type="entry name" value="NAD(P)-binding Rossmann-like Domain"/>
    <property type="match status" value="1"/>
</dbReference>
<sequence length="278" mass="30687">MKIVVTGSLGHISKPLTQALVQQGHLVTVISSNQARQAAIEDLGAKAAIGTMEDVDFLARTFKGADVVYLMETLAHNSFFDHSVDFVAGLSKIGENYRQAVEQSGVKQIIHLSSIGAHMAEGNGILRFHYNVEKSLNQLPADVHIKFMRPVGFYYNMFAFIPSIKAKGVIIANYGGHEQEPWVSTTDIAAVIAEEIEKPFSGRSVRYIASDEISPNEIAHTLGEAIGRNDVKWLEVSDEQSLNGMITAGMNPETAQGRRNGNERRSPWWGIVRRLLRQ</sequence>
<name>A0ABW5JBU5_9BACT</name>
<gene>
    <name evidence="2" type="ORF">ACFSR2_16535</name>
</gene>
<dbReference type="Proteomes" id="UP001597510">
    <property type="component" value="Unassembled WGS sequence"/>
</dbReference>
<keyword evidence="3" id="KW-1185">Reference proteome</keyword>
<evidence type="ECO:0000259" key="1">
    <source>
        <dbReference type="Pfam" id="PF05368"/>
    </source>
</evidence>
<comment type="caution">
    <text evidence="2">The sequence shown here is derived from an EMBL/GenBank/DDBJ whole genome shotgun (WGS) entry which is preliminary data.</text>
</comment>
<dbReference type="SUPFAM" id="SSF51735">
    <property type="entry name" value="NAD(P)-binding Rossmann-fold domains"/>
    <property type="match status" value="1"/>
</dbReference>
<organism evidence="2 3">
    <name type="scientific">Emticicia soli</name>
    <dbReference type="NCBI Taxonomy" id="2027878"/>
    <lineage>
        <taxon>Bacteria</taxon>
        <taxon>Pseudomonadati</taxon>
        <taxon>Bacteroidota</taxon>
        <taxon>Cytophagia</taxon>
        <taxon>Cytophagales</taxon>
        <taxon>Leadbetterellaceae</taxon>
        <taxon>Emticicia</taxon>
    </lineage>
</organism>
<dbReference type="InterPro" id="IPR036291">
    <property type="entry name" value="NAD(P)-bd_dom_sf"/>
</dbReference>
<accession>A0ABW5JBU5</accession>
<dbReference type="PANTHER" id="PTHR43162">
    <property type="match status" value="1"/>
</dbReference>
<evidence type="ECO:0000313" key="3">
    <source>
        <dbReference type="Proteomes" id="UP001597510"/>
    </source>
</evidence>
<dbReference type="InterPro" id="IPR008030">
    <property type="entry name" value="NmrA-like"/>
</dbReference>
<evidence type="ECO:0000313" key="2">
    <source>
        <dbReference type="EMBL" id="MFD2522507.1"/>
    </source>
</evidence>
<protein>
    <submittedName>
        <fullName evidence="2">NAD(P)H-binding protein</fullName>
    </submittedName>
</protein>
<dbReference type="EMBL" id="JBHULC010000021">
    <property type="protein sequence ID" value="MFD2522507.1"/>
    <property type="molecule type" value="Genomic_DNA"/>
</dbReference>
<dbReference type="RefSeq" id="WP_340237442.1">
    <property type="nucleotide sequence ID" value="NZ_JBBEWC010000008.1"/>
</dbReference>
<dbReference type="Gene3D" id="3.90.25.10">
    <property type="entry name" value="UDP-galactose 4-epimerase, domain 1"/>
    <property type="match status" value="1"/>
</dbReference>
<dbReference type="Pfam" id="PF05368">
    <property type="entry name" value="NmrA"/>
    <property type="match status" value="1"/>
</dbReference>
<proteinExistence type="predicted"/>
<dbReference type="PANTHER" id="PTHR43162:SF1">
    <property type="entry name" value="PRESTALK A DIFFERENTIATION PROTEIN A"/>
    <property type="match status" value="1"/>
</dbReference>
<dbReference type="InterPro" id="IPR051604">
    <property type="entry name" value="Ergot_Alk_Oxidoreductase"/>
</dbReference>